<feature type="compositionally biased region" description="Basic and acidic residues" evidence="1">
    <location>
        <begin position="1"/>
        <end position="13"/>
    </location>
</feature>
<evidence type="ECO:0000313" key="2">
    <source>
        <dbReference type="EMBL" id="KAJ4949957.1"/>
    </source>
</evidence>
<reference evidence="2" key="1">
    <citation type="journal article" date="2023" name="Plant J.">
        <title>The genome of the king protea, Protea cynaroides.</title>
        <authorList>
            <person name="Chang J."/>
            <person name="Duong T.A."/>
            <person name="Schoeman C."/>
            <person name="Ma X."/>
            <person name="Roodt D."/>
            <person name="Barker N."/>
            <person name="Li Z."/>
            <person name="Van de Peer Y."/>
            <person name="Mizrachi E."/>
        </authorList>
    </citation>
    <scope>NUCLEOTIDE SEQUENCE</scope>
    <source>
        <tissue evidence="2">Young leaves</tissue>
    </source>
</reference>
<gene>
    <name evidence="2" type="ORF">NE237_026789</name>
</gene>
<accession>A0A9Q0GLB4</accession>
<feature type="region of interest" description="Disordered" evidence="1">
    <location>
        <begin position="1"/>
        <end position="40"/>
    </location>
</feature>
<dbReference type="Proteomes" id="UP001141806">
    <property type="component" value="Unassembled WGS sequence"/>
</dbReference>
<proteinExistence type="predicted"/>
<sequence length="204" mass="22308">MELHEVVCDDLHARPPPLPRRGEAPAVVEADETDDSEDEDVPVGVLRESGGLPSNPAQVHAMLDDVLMKIRGIQADQKEQAHTVENQIWQMSHTQTTFSTRLDSIQAALMRVGLLFLKGMGKTGYGYSTGAAFSVAMAEPSVLSSSNQVGYKERNMIADSLSRCKARTQSSRVWKSCPKLGGTLFEMCMNAIDVDFHSLSGLTR</sequence>
<dbReference type="EMBL" id="JAMYWD010000012">
    <property type="protein sequence ID" value="KAJ4949957.1"/>
    <property type="molecule type" value="Genomic_DNA"/>
</dbReference>
<name>A0A9Q0GLB4_9MAGN</name>
<evidence type="ECO:0000256" key="1">
    <source>
        <dbReference type="SAM" id="MobiDB-lite"/>
    </source>
</evidence>
<keyword evidence="3" id="KW-1185">Reference proteome</keyword>
<evidence type="ECO:0000313" key="3">
    <source>
        <dbReference type="Proteomes" id="UP001141806"/>
    </source>
</evidence>
<comment type="caution">
    <text evidence="2">The sequence shown here is derived from an EMBL/GenBank/DDBJ whole genome shotgun (WGS) entry which is preliminary data.</text>
</comment>
<dbReference type="AlphaFoldDB" id="A0A9Q0GLB4"/>
<protein>
    <submittedName>
        <fullName evidence="2">Uncharacterized protein</fullName>
    </submittedName>
</protein>
<feature type="compositionally biased region" description="Acidic residues" evidence="1">
    <location>
        <begin position="29"/>
        <end position="40"/>
    </location>
</feature>
<organism evidence="2 3">
    <name type="scientific">Protea cynaroides</name>
    <dbReference type="NCBI Taxonomy" id="273540"/>
    <lineage>
        <taxon>Eukaryota</taxon>
        <taxon>Viridiplantae</taxon>
        <taxon>Streptophyta</taxon>
        <taxon>Embryophyta</taxon>
        <taxon>Tracheophyta</taxon>
        <taxon>Spermatophyta</taxon>
        <taxon>Magnoliopsida</taxon>
        <taxon>Proteales</taxon>
        <taxon>Proteaceae</taxon>
        <taxon>Protea</taxon>
    </lineage>
</organism>